<organism evidence="4 5">
    <name type="scientific">Virgisporangium aurantiacum</name>
    <dbReference type="NCBI Taxonomy" id="175570"/>
    <lineage>
        <taxon>Bacteria</taxon>
        <taxon>Bacillati</taxon>
        <taxon>Actinomycetota</taxon>
        <taxon>Actinomycetes</taxon>
        <taxon>Micromonosporales</taxon>
        <taxon>Micromonosporaceae</taxon>
        <taxon>Virgisporangium</taxon>
    </lineage>
</organism>
<reference evidence="4" key="1">
    <citation type="submission" date="2021-01" db="EMBL/GenBank/DDBJ databases">
        <title>Whole genome shotgun sequence of Virgisporangium aurantiacum NBRC 16421.</title>
        <authorList>
            <person name="Komaki H."/>
            <person name="Tamura T."/>
        </authorList>
    </citation>
    <scope>NUCLEOTIDE SEQUENCE</scope>
    <source>
        <strain evidence="4">NBRC 16421</strain>
    </source>
</reference>
<keyword evidence="5" id="KW-1185">Reference proteome</keyword>
<evidence type="ECO:0008006" key="6">
    <source>
        <dbReference type="Google" id="ProtNLM"/>
    </source>
</evidence>
<keyword evidence="1" id="KW-0677">Repeat</keyword>
<evidence type="ECO:0000256" key="2">
    <source>
        <dbReference type="ARBA" id="ARBA00023043"/>
    </source>
</evidence>
<sequence>MTRLPPFLADAVPGWVAARRFGVPASMVERATARRLAGDWRGACEAARFRVEIDPGHVRDRYGAEVADRLATDLRHLAPDLVRWHLPRELGGGMGRVLPDLPIVLARYGPAVLWVHTQAQAERPHRPRLRFGPLGDEAEAEEPVDIRYLWDTHRTADEVAGERWDDARYLWDARATDGLRRRLGGDDRTAFHHRDGRRLTTDELPTGHPGHDDPAALVEWTTLLLDAGRYREAWVAAGIGADLLVRAEEYPHVAQPLLPERNASVVALAAEVRHRREVSALVKVRSWAEAVFIQRSTAIVAVGRDFLHSATRVPRVAWQRFPDLELLRWGRIAPSALHPLVRTALFPDLADTGYHPAAEVAPPDAVRVRCRGAWHRIGWRDGRVDTVDHPPGEARRERTLRALGGAMSPCFTVTDAWLGGDAASAWTRTGRLPRALRTLRRDAVALIEHGDTDAFVALLDRGLDPAGVRTRRHRTPLHLVAHLDAPGVDVTALVRRLLDAGLDIDADDSFGRTPLGTVLFDGGSAGLVRTLLDAGADPGCLDHQGCSPLHLLRSPDAATILPWLRDAGLDLEARDQYGQTPLMVQASSLAPPEVLRAMLAAGAEPFVEADLIDDTIGDKLHRYRYDDVSFVPRVEESADG</sequence>
<dbReference type="SUPFAM" id="SSF48403">
    <property type="entry name" value="Ankyrin repeat"/>
    <property type="match status" value="1"/>
</dbReference>
<dbReference type="PANTHER" id="PTHR24173">
    <property type="entry name" value="ANKYRIN REPEAT CONTAINING"/>
    <property type="match status" value="1"/>
</dbReference>
<evidence type="ECO:0000313" key="5">
    <source>
        <dbReference type="Proteomes" id="UP000612585"/>
    </source>
</evidence>
<feature type="repeat" description="ANK" evidence="3">
    <location>
        <begin position="510"/>
        <end position="543"/>
    </location>
</feature>
<evidence type="ECO:0000256" key="1">
    <source>
        <dbReference type="ARBA" id="ARBA00022737"/>
    </source>
</evidence>
<protein>
    <recommendedName>
        <fullName evidence="6">Ankyrin repeat-containing protein</fullName>
    </recommendedName>
</protein>
<dbReference type="RefSeq" id="WP_203991193.1">
    <property type="nucleotide sequence ID" value="NZ_BOPG01000013.1"/>
</dbReference>
<evidence type="ECO:0000313" key="4">
    <source>
        <dbReference type="EMBL" id="GIJ55016.1"/>
    </source>
</evidence>
<gene>
    <name evidence="4" type="ORF">Vau01_025320</name>
</gene>
<dbReference type="SMART" id="SM00248">
    <property type="entry name" value="ANK"/>
    <property type="match status" value="4"/>
</dbReference>
<dbReference type="Gene3D" id="1.25.40.20">
    <property type="entry name" value="Ankyrin repeat-containing domain"/>
    <property type="match status" value="1"/>
</dbReference>
<dbReference type="Proteomes" id="UP000612585">
    <property type="component" value="Unassembled WGS sequence"/>
</dbReference>
<dbReference type="PANTHER" id="PTHR24173:SF74">
    <property type="entry name" value="ANKYRIN REPEAT DOMAIN-CONTAINING PROTEIN 16"/>
    <property type="match status" value="1"/>
</dbReference>
<dbReference type="InterPro" id="IPR002110">
    <property type="entry name" value="Ankyrin_rpt"/>
</dbReference>
<evidence type="ECO:0000256" key="3">
    <source>
        <dbReference type="PROSITE-ProRule" id="PRU00023"/>
    </source>
</evidence>
<comment type="caution">
    <text evidence="4">The sequence shown here is derived from an EMBL/GenBank/DDBJ whole genome shotgun (WGS) entry which is preliminary data.</text>
</comment>
<dbReference type="EMBL" id="BOPG01000013">
    <property type="protein sequence ID" value="GIJ55016.1"/>
    <property type="molecule type" value="Genomic_DNA"/>
</dbReference>
<feature type="repeat" description="ANK" evidence="3">
    <location>
        <begin position="472"/>
        <end position="509"/>
    </location>
</feature>
<dbReference type="AlphaFoldDB" id="A0A8J4DYU5"/>
<dbReference type="InterPro" id="IPR036770">
    <property type="entry name" value="Ankyrin_rpt-contain_sf"/>
</dbReference>
<proteinExistence type="predicted"/>
<keyword evidence="2 3" id="KW-0040">ANK repeat</keyword>
<dbReference type="PROSITE" id="PS50088">
    <property type="entry name" value="ANK_REPEAT"/>
    <property type="match status" value="2"/>
</dbReference>
<name>A0A8J4DYU5_9ACTN</name>
<accession>A0A8J4DYU5</accession>